<protein>
    <submittedName>
        <fullName evidence="1">858_t:CDS:1</fullName>
    </submittedName>
</protein>
<dbReference type="Proteomes" id="UP000789920">
    <property type="component" value="Unassembled WGS sequence"/>
</dbReference>
<evidence type="ECO:0000313" key="2">
    <source>
        <dbReference type="Proteomes" id="UP000789920"/>
    </source>
</evidence>
<proteinExistence type="predicted"/>
<comment type="caution">
    <text evidence="1">The sequence shown here is derived from an EMBL/GenBank/DDBJ whole genome shotgun (WGS) entry which is preliminary data.</text>
</comment>
<keyword evidence="2" id="KW-1185">Reference proteome</keyword>
<name>A0ACA9QVL1_9GLOM</name>
<dbReference type="EMBL" id="CAJVQC010038444">
    <property type="protein sequence ID" value="CAG8766198.1"/>
    <property type="molecule type" value="Genomic_DNA"/>
</dbReference>
<feature type="non-terminal residue" evidence="1">
    <location>
        <position position="1"/>
    </location>
</feature>
<gene>
    <name evidence="1" type="ORF">RPERSI_LOCUS15819</name>
</gene>
<accession>A0ACA9QVL1</accession>
<organism evidence="1 2">
    <name type="scientific">Racocetra persica</name>
    <dbReference type="NCBI Taxonomy" id="160502"/>
    <lineage>
        <taxon>Eukaryota</taxon>
        <taxon>Fungi</taxon>
        <taxon>Fungi incertae sedis</taxon>
        <taxon>Mucoromycota</taxon>
        <taxon>Glomeromycotina</taxon>
        <taxon>Glomeromycetes</taxon>
        <taxon>Diversisporales</taxon>
        <taxon>Gigasporaceae</taxon>
        <taxon>Racocetra</taxon>
    </lineage>
</organism>
<reference evidence="1" key="1">
    <citation type="submission" date="2021-06" db="EMBL/GenBank/DDBJ databases">
        <authorList>
            <person name="Kallberg Y."/>
            <person name="Tangrot J."/>
            <person name="Rosling A."/>
        </authorList>
    </citation>
    <scope>NUCLEOTIDE SEQUENCE</scope>
    <source>
        <strain evidence="1">MA461A</strain>
    </source>
</reference>
<evidence type="ECO:0000313" key="1">
    <source>
        <dbReference type="EMBL" id="CAG8766198.1"/>
    </source>
</evidence>
<sequence>DEIIKQAELCLQSGHYSTALDLIAGASSNLNVPISLKIIKGKALLELNEYQEARKIAIDILRDDPRNPDAHVLRAHTFYVEGDNQEAAAHCLEALRYDPTHSKANTLLEKVQLIESRINAGDEAFKKKDYMTAYEIYTHALTIDPENKPTNFKLYLKRSDVLEKLSNLSESIKDMDKALELNPMVVKILKRRADRYMMLKNNSEAIHDLNAALRIDSTDQEVRGKLDNEKQEQTNHEIGREFEKKIARELDNNKILSNISQMRSLDKETIAKTCNAIERFEGCYGFIVYDSKKLTQPFAHETKAYAEYHQSICPRFNIVSDLEIVQRIKANYRSRHLI</sequence>